<organism evidence="1 2">
    <name type="scientific">Flavobacterium cerinum</name>
    <dbReference type="NCBI Taxonomy" id="2502784"/>
    <lineage>
        <taxon>Bacteria</taxon>
        <taxon>Pseudomonadati</taxon>
        <taxon>Bacteroidota</taxon>
        <taxon>Flavobacteriia</taxon>
        <taxon>Flavobacteriales</taxon>
        <taxon>Flavobacteriaceae</taxon>
        <taxon>Flavobacterium</taxon>
    </lineage>
</organism>
<dbReference type="RefSeq" id="WP_256551672.1">
    <property type="nucleotide sequence ID" value="NZ_CP101751.1"/>
</dbReference>
<reference evidence="1" key="1">
    <citation type="submission" date="2022-07" db="EMBL/GenBank/DDBJ databases">
        <title>Isolation, identification, and degradation of a PFOSA degrading strain from sewage treatment plant.</title>
        <authorList>
            <person name="Zhang L."/>
            <person name="Huo Y."/>
        </authorList>
    </citation>
    <scope>NUCLEOTIDE SEQUENCE</scope>
    <source>
        <strain evidence="1">C1</strain>
    </source>
</reference>
<proteinExistence type="predicted"/>
<sequence>MGKFIIFTEKEVNVAIREIIPVKDIYKNGRHDTAKIIVENKYYGMIKLPSLSDGKFGEDRTKITIKQLGLTPVQYNELVKGLMNKTEYNKIISGK</sequence>
<dbReference type="Proteomes" id="UP001059844">
    <property type="component" value="Chromosome"/>
</dbReference>
<protein>
    <submittedName>
        <fullName evidence="1">Uncharacterized protein</fullName>
    </submittedName>
</protein>
<gene>
    <name evidence="1" type="ORF">NOX80_02020</name>
</gene>
<name>A0ABY5IT14_9FLAO</name>
<dbReference type="EMBL" id="CP101751">
    <property type="protein sequence ID" value="UUC45991.1"/>
    <property type="molecule type" value="Genomic_DNA"/>
</dbReference>
<evidence type="ECO:0000313" key="2">
    <source>
        <dbReference type="Proteomes" id="UP001059844"/>
    </source>
</evidence>
<keyword evidence="2" id="KW-1185">Reference proteome</keyword>
<accession>A0ABY5IT14</accession>
<evidence type="ECO:0000313" key="1">
    <source>
        <dbReference type="EMBL" id="UUC45991.1"/>
    </source>
</evidence>